<keyword evidence="1" id="KW-1133">Transmembrane helix</keyword>
<evidence type="ECO:0000313" key="3">
    <source>
        <dbReference type="Proteomes" id="UP000664859"/>
    </source>
</evidence>
<gene>
    <name evidence="2" type="ORF">JKP88DRAFT_311002</name>
</gene>
<dbReference type="InterPro" id="IPR004316">
    <property type="entry name" value="SWEET_rpt"/>
</dbReference>
<protein>
    <submittedName>
        <fullName evidence="2">Uncharacterized protein</fullName>
    </submittedName>
</protein>
<feature type="non-terminal residue" evidence="2">
    <location>
        <position position="1"/>
    </location>
</feature>
<proteinExistence type="predicted"/>
<accession>A0A835Z1N2</accession>
<keyword evidence="1" id="KW-0812">Transmembrane</keyword>
<dbReference type="Proteomes" id="UP000664859">
    <property type="component" value="Unassembled WGS sequence"/>
</dbReference>
<comment type="caution">
    <text evidence="2">The sequence shown here is derived from an EMBL/GenBank/DDBJ whole genome shotgun (WGS) entry which is preliminary data.</text>
</comment>
<organism evidence="2 3">
    <name type="scientific">Tribonema minus</name>
    <dbReference type="NCBI Taxonomy" id="303371"/>
    <lineage>
        <taxon>Eukaryota</taxon>
        <taxon>Sar</taxon>
        <taxon>Stramenopiles</taxon>
        <taxon>Ochrophyta</taxon>
        <taxon>PX clade</taxon>
        <taxon>Xanthophyceae</taxon>
        <taxon>Tribonematales</taxon>
        <taxon>Tribonemataceae</taxon>
        <taxon>Tribonema</taxon>
    </lineage>
</organism>
<feature type="transmembrane region" description="Helical" evidence="1">
    <location>
        <begin position="78"/>
        <end position="101"/>
    </location>
</feature>
<dbReference type="AlphaFoldDB" id="A0A835Z1N2"/>
<sequence length="120" mass="12790">MATDAPAVPDFADESREVMGAIISLAATLAAVYLFYSPMPEMREALRRGTVGDKSFFPFIAMWLAASVWTVYGAAIGALFPIVVCNFFGVVCATLFCGVYVRVARPAARAAAVRKAFVAA</sequence>
<reference evidence="2" key="1">
    <citation type="submission" date="2021-02" db="EMBL/GenBank/DDBJ databases">
        <title>First Annotated Genome of the Yellow-green Alga Tribonema minus.</title>
        <authorList>
            <person name="Mahan K.M."/>
        </authorList>
    </citation>
    <scope>NUCLEOTIDE SEQUENCE</scope>
    <source>
        <strain evidence="2">UTEX B ZZ1240</strain>
    </source>
</reference>
<evidence type="ECO:0000313" key="2">
    <source>
        <dbReference type="EMBL" id="KAG5185852.1"/>
    </source>
</evidence>
<dbReference type="GO" id="GO:0016020">
    <property type="term" value="C:membrane"/>
    <property type="evidence" value="ECO:0007669"/>
    <property type="project" value="InterPro"/>
</dbReference>
<keyword evidence="1" id="KW-0472">Membrane</keyword>
<dbReference type="FunFam" id="1.20.1280.290:FF:000007">
    <property type="entry name" value="Bidirectional sugar transporter SWEET7"/>
    <property type="match status" value="1"/>
</dbReference>
<name>A0A835Z1N2_9STRA</name>
<dbReference type="Pfam" id="PF03083">
    <property type="entry name" value="MtN3_slv"/>
    <property type="match status" value="1"/>
</dbReference>
<evidence type="ECO:0000256" key="1">
    <source>
        <dbReference type="SAM" id="Phobius"/>
    </source>
</evidence>
<dbReference type="EMBL" id="JAFCMP010000119">
    <property type="protein sequence ID" value="KAG5185852.1"/>
    <property type="molecule type" value="Genomic_DNA"/>
</dbReference>
<keyword evidence="3" id="KW-1185">Reference proteome</keyword>
<feature type="transmembrane region" description="Helical" evidence="1">
    <location>
        <begin position="56"/>
        <end position="72"/>
    </location>
</feature>
<dbReference type="OrthoDB" id="409725at2759"/>
<dbReference type="Gene3D" id="1.20.1280.290">
    <property type="match status" value="1"/>
</dbReference>
<feature type="transmembrane region" description="Helical" evidence="1">
    <location>
        <begin position="18"/>
        <end position="36"/>
    </location>
</feature>